<dbReference type="SUPFAM" id="SSF52047">
    <property type="entry name" value="RNI-like"/>
    <property type="match status" value="1"/>
</dbReference>
<dbReference type="EMBL" id="MU006613">
    <property type="protein sequence ID" value="KAF2742197.1"/>
    <property type="molecule type" value="Genomic_DNA"/>
</dbReference>
<organism evidence="2 3">
    <name type="scientific">Sporormia fimetaria CBS 119925</name>
    <dbReference type="NCBI Taxonomy" id="1340428"/>
    <lineage>
        <taxon>Eukaryota</taxon>
        <taxon>Fungi</taxon>
        <taxon>Dikarya</taxon>
        <taxon>Ascomycota</taxon>
        <taxon>Pezizomycotina</taxon>
        <taxon>Dothideomycetes</taxon>
        <taxon>Pleosporomycetidae</taxon>
        <taxon>Pleosporales</taxon>
        <taxon>Sporormiaceae</taxon>
        <taxon>Sporormia</taxon>
    </lineage>
</organism>
<dbReference type="OrthoDB" id="2522477at2759"/>
<dbReference type="InterPro" id="IPR036047">
    <property type="entry name" value="F-box-like_dom_sf"/>
</dbReference>
<sequence length="661" mass="75611">MATSETPVQDPQPQPQLRLLCLPLELIIEIVRNLADDKQSLLHLAMTCRELHPLAEEQLYNTIELQDTGSLKAICYAFSKRPRRVEFVQTLRMVYRYERNLSQTFEDRQLLNRCIKDMKALREWRIESPFDNYKWREDDGAARWVEDDMEVFREALEAASLHQGRRRDEDVGLSRLRRLTIHSHGTDVDFWDLNGYRCLFRHPTLQYLHVSCMSFPSAIPELENFVSTTPLQTLIFDECELTPGSLYNILGTPKALEELTLGENVANFRERVFDPRLTPAAEHSLRALKRVAHSLRKLVHLDPSDLFPNRNHVVAVPFLGDGMREFDHLTTLDCPPCSFLYRGIIRRPHMCPRNLKTLRIRHYQHHHNHSFFDELPDCAHLLGMSSLRRVDFLEPLLLSASVLPARVNHICERTALKERHRLAYLFWKKGIDMRLYAETQGLGRSYVPPFLFSEPLPKLVCVYDAPAIGFKRAPGADVLMFTADLERAQAPSTLGAMLDHDAAQAQVVRGLWRQNIATPGAAPVETDALSDEDIECIKSCVHRALSGFRWFGRECRQWQSNQDHLPWTTTDLVHVHQYGDGSNFAVVHSDDSLSDDDSLIALHADDLYILGSDPGTDSDPGAHETEDDEGHDMDHDNDAEMIIDEGEDRADSNAESEVSLD</sequence>
<dbReference type="InterPro" id="IPR032675">
    <property type="entry name" value="LRR_dom_sf"/>
</dbReference>
<dbReference type="Gene3D" id="3.80.10.10">
    <property type="entry name" value="Ribonuclease Inhibitor"/>
    <property type="match status" value="1"/>
</dbReference>
<evidence type="ECO:0008006" key="4">
    <source>
        <dbReference type="Google" id="ProtNLM"/>
    </source>
</evidence>
<protein>
    <recommendedName>
        <fullName evidence="4">F-box domain-containing protein</fullName>
    </recommendedName>
</protein>
<feature type="compositionally biased region" description="Acidic residues" evidence="1">
    <location>
        <begin position="639"/>
        <end position="648"/>
    </location>
</feature>
<keyword evidence="3" id="KW-1185">Reference proteome</keyword>
<dbReference type="Proteomes" id="UP000799440">
    <property type="component" value="Unassembled WGS sequence"/>
</dbReference>
<name>A0A6A6UYX0_9PLEO</name>
<proteinExistence type="predicted"/>
<evidence type="ECO:0000313" key="3">
    <source>
        <dbReference type="Proteomes" id="UP000799440"/>
    </source>
</evidence>
<accession>A0A6A6UYX0</accession>
<dbReference type="SUPFAM" id="SSF81383">
    <property type="entry name" value="F-box domain"/>
    <property type="match status" value="1"/>
</dbReference>
<dbReference type="AlphaFoldDB" id="A0A6A6UYX0"/>
<gene>
    <name evidence="2" type="ORF">M011DRAFT_472432</name>
</gene>
<reference evidence="2" key="1">
    <citation type="journal article" date="2020" name="Stud. Mycol.">
        <title>101 Dothideomycetes genomes: a test case for predicting lifestyles and emergence of pathogens.</title>
        <authorList>
            <person name="Haridas S."/>
            <person name="Albert R."/>
            <person name="Binder M."/>
            <person name="Bloem J."/>
            <person name="Labutti K."/>
            <person name="Salamov A."/>
            <person name="Andreopoulos B."/>
            <person name="Baker S."/>
            <person name="Barry K."/>
            <person name="Bills G."/>
            <person name="Bluhm B."/>
            <person name="Cannon C."/>
            <person name="Castanera R."/>
            <person name="Culley D."/>
            <person name="Daum C."/>
            <person name="Ezra D."/>
            <person name="Gonzalez J."/>
            <person name="Henrissat B."/>
            <person name="Kuo A."/>
            <person name="Liang C."/>
            <person name="Lipzen A."/>
            <person name="Lutzoni F."/>
            <person name="Magnuson J."/>
            <person name="Mondo S."/>
            <person name="Nolan M."/>
            <person name="Ohm R."/>
            <person name="Pangilinan J."/>
            <person name="Park H.-J."/>
            <person name="Ramirez L."/>
            <person name="Alfaro M."/>
            <person name="Sun H."/>
            <person name="Tritt A."/>
            <person name="Yoshinaga Y."/>
            <person name="Zwiers L.-H."/>
            <person name="Turgeon B."/>
            <person name="Goodwin S."/>
            <person name="Spatafora J."/>
            <person name="Crous P."/>
            <person name="Grigoriev I."/>
        </authorList>
    </citation>
    <scope>NUCLEOTIDE SEQUENCE</scope>
    <source>
        <strain evidence="2">CBS 119925</strain>
    </source>
</reference>
<evidence type="ECO:0000256" key="1">
    <source>
        <dbReference type="SAM" id="MobiDB-lite"/>
    </source>
</evidence>
<feature type="region of interest" description="Disordered" evidence="1">
    <location>
        <begin position="611"/>
        <end position="661"/>
    </location>
</feature>
<evidence type="ECO:0000313" key="2">
    <source>
        <dbReference type="EMBL" id="KAF2742197.1"/>
    </source>
</evidence>